<dbReference type="EMBL" id="CAJOBC010002006">
    <property type="protein sequence ID" value="CAF3710457.1"/>
    <property type="molecule type" value="Genomic_DNA"/>
</dbReference>
<keyword evidence="3" id="KW-1185">Reference proteome</keyword>
<gene>
    <name evidence="1" type="ORF">GPM918_LOCUS10274</name>
    <name evidence="2" type="ORF">SRO942_LOCUS10275</name>
</gene>
<reference evidence="1" key="1">
    <citation type="submission" date="2021-02" db="EMBL/GenBank/DDBJ databases">
        <authorList>
            <person name="Nowell W R."/>
        </authorList>
    </citation>
    <scope>NUCLEOTIDE SEQUENCE</scope>
</reference>
<evidence type="ECO:0000313" key="1">
    <source>
        <dbReference type="EMBL" id="CAF0932742.1"/>
    </source>
</evidence>
<evidence type="ECO:0000313" key="2">
    <source>
        <dbReference type="EMBL" id="CAF3710457.1"/>
    </source>
</evidence>
<organism evidence="1 3">
    <name type="scientific">Didymodactylos carnosus</name>
    <dbReference type="NCBI Taxonomy" id="1234261"/>
    <lineage>
        <taxon>Eukaryota</taxon>
        <taxon>Metazoa</taxon>
        <taxon>Spiralia</taxon>
        <taxon>Gnathifera</taxon>
        <taxon>Rotifera</taxon>
        <taxon>Eurotatoria</taxon>
        <taxon>Bdelloidea</taxon>
        <taxon>Philodinida</taxon>
        <taxon>Philodinidae</taxon>
        <taxon>Didymodactylos</taxon>
    </lineage>
</organism>
<accession>A0A814BQV4</accession>
<comment type="caution">
    <text evidence="1">The sequence shown here is derived from an EMBL/GenBank/DDBJ whole genome shotgun (WGS) entry which is preliminary data.</text>
</comment>
<name>A0A814BQV4_9BILA</name>
<dbReference type="Proteomes" id="UP000663829">
    <property type="component" value="Unassembled WGS sequence"/>
</dbReference>
<dbReference type="Proteomes" id="UP000681722">
    <property type="component" value="Unassembled WGS sequence"/>
</dbReference>
<evidence type="ECO:0000313" key="3">
    <source>
        <dbReference type="Proteomes" id="UP000663829"/>
    </source>
</evidence>
<proteinExistence type="predicted"/>
<sequence length="222" mass="25966">MMDYDLKNHKTNDLDIPNVWRCLQSESFKTDTENIRAIKGLEYQLKQIPVLFLAEMENNDLSGDFSKLIKCVDSTLNKRSDDVTQFLSNCTNLDEANENQVAEYSLAKKIYLSMPNSQMTTIAPTNQLRLHDHHTHDYRYVASNVYIAYVHCTEEEIQKSEEQLIKLKDELGSKYRFATYENYKFLDNFSLIIDTIKKNSIYSIVYCCCYYIDHSIKDILST</sequence>
<dbReference type="AlphaFoldDB" id="A0A814BQV4"/>
<dbReference type="EMBL" id="CAJNOQ010002006">
    <property type="protein sequence ID" value="CAF0932742.1"/>
    <property type="molecule type" value="Genomic_DNA"/>
</dbReference>
<protein>
    <submittedName>
        <fullName evidence="1">Uncharacterized protein</fullName>
    </submittedName>
</protein>